<dbReference type="Pfam" id="PF01541">
    <property type="entry name" value="GIY-YIG"/>
    <property type="match status" value="1"/>
</dbReference>
<comment type="caution">
    <text evidence="3">The sequence shown here is derived from an EMBL/GenBank/DDBJ whole genome shotgun (WGS) entry which is preliminary data.</text>
</comment>
<dbReference type="Gene3D" id="3.40.1440.10">
    <property type="entry name" value="GIY-YIG endonuclease"/>
    <property type="match status" value="1"/>
</dbReference>
<dbReference type="InterPro" id="IPR035901">
    <property type="entry name" value="GIY-YIG_endonuc_sf"/>
</dbReference>
<evidence type="ECO:0000259" key="2">
    <source>
        <dbReference type="PROSITE" id="PS50164"/>
    </source>
</evidence>
<gene>
    <name evidence="3" type="ORF">A2945_04165</name>
</gene>
<proteinExistence type="inferred from homology"/>
<dbReference type="AlphaFoldDB" id="A0A1G2CE32"/>
<comment type="similarity">
    <text evidence="1">Belongs to the UPF0213 family.</text>
</comment>
<feature type="domain" description="GIY-YIG" evidence="2">
    <location>
        <begin position="1"/>
        <end position="80"/>
    </location>
</feature>
<dbReference type="PANTHER" id="PTHR34477">
    <property type="entry name" value="UPF0213 PROTEIN YHBQ"/>
    <property type="match status" value="1"/>
</dbReference>
<evidence type="ECO:0000313" key="3">
    <source>
        <dbReference type="EMBL" id="OGY99009.1"/>
    </source>
</evidence>
<evidence type="ECO:0000313" key="4">
    <source>
        <dbReference type="Proteomes" id="UP000178880"/>
    </source>
</evidence>
<sequence length="81" mass="9505">MYYVYILRSAQFVNQTYIGSTSDLKERLISHNSGANKHTSKFKPWKIVWVCGFLNKERAVAFEQYLKTASGIAFRRKRLIE</sequence>
<dbReference type="SUPFAM" id="SSF82771">
    <property type="entry name" value="GIY-YIG endonuclease"/>
    <property type="match status" value="1"/>
</dbReference>
<dbReference type="CDD" id="cd10449">
    <property type="entry name" value="GIY-YIG_SLX1_like"/>
    <property type="match status" value="1"/>
</dbReference>
<dbReference type="Proteomes" id="UP000178880">
    <property type="component" value="Unassembled WGS sequence"/>
</dbReference>
<dbReference type="PROSITE" id="PS50164">
    <property type="entry name" value="GIY_YIG"/>
    <property type="match status" value="1"/>
</dbReference>
<organism evidence="3 4">
    <name type="scientific">Candidatus Liptonbacteria bacterium RIFCSPLOWO2_01_FULL_52_25</name>
    <dbReference type="NCBI Taxonomy" id="1798650"/>
    <lineage>
        <taxon>Bacteria</taxon>
        <taxon>Candidatus Liptoniibacteriota</taxon>
    </lineage>
</organism>
<dbReference type="PANTHER" id="PTHR34477:SF1">
    <property type="entry name" value="UPF0213 PROTEIN YHBQ"/>
    <property type="match status" value="1"/>
</dbReference>
<dbReference type="InterPro" id="IPR000305">
    <property type="entry name" value="GIY-YIG_endonuc"/>
</dbReference>
<evidence type="ECO:0000256" key="1">
    <source>
        <dbReference type="ARBA" id="ARBA00007435"/>
    </source>
</evidence>
<protein>
    <submittedName>
        <fullName evidence="3">Excinuclease ABC subunit C</fullName>
    </submittedName>
</protein>
<reference evidence="3 4" key="1">
    <citation type="journal article" date="2016" name="Nat. Commun.">
        <title>Thousands of microbial genomes shed light on interconnected biogeochemical processes in an aquifer system.</title>
        <authorList>
            <person name="Anantharaman K."/>
            <person name="Brown C.T."/>
            <person name="Hug L.A."/>
            <person name="Sharon I."/>
            <person name="Castelle C.J."/>
            <person name="Probst A.J."/>
            <person name="Thomas B.C."/>
            <person name="Singh A."/>
            <person name="Wilkins M.J."/>
            <person name="Karaoz U."/>
            <person name="Brodie E.L."/>
            <person name="Williams K.H."/>
            <person name="Hubbard S.S."/>
            <person name="Banfield J.F."/>
        </authorList>
    </citation>
    <scope>NUCLEOTIDE SEQUENCE [LARGE SCALE GENOMIC DNA]</scope>
</reference>
<dbReference type="InterPro" id="IPR050190">
    <property type="entry name" value="UPF0213_domain"/>
</dbReference>
<accession>A0A1G2CE32</accession>
<dbReference type="EMBL" id="MHLA01000025">
    <property type="protein sequence ID" value="OGY99009.1"/>
    <property type="molecule type" value="Genomic_DNA"/>
</dbReference>
<name>A0A1G2CE32_9BACT</name>